<dbReference type="GO" id="GO:0005839">
    <property type="term" value="C:proteasome core complex"/>
    <property type="evidence" value="ECO:0007669"/>
    <property type="project" value="InterPro"/>
</dbReference>
<keyword evidence="14" id="KW-1185">Reference proteome</keyword>
<dbReference type="GO" id="GO:0005654">
    <property type="term" value="C:nucleoplasm"/>
    <property type="evidence" value="ECO:0007669"/>
    <property type="project" value="UniProtKB-ARBA"/>
</dbReference>
<evidence type="ECO:0000256" key="8">
    <source>
        <dbReference type="ARBA" id="ARBA00023145"/>
    </source>
</evidence>
<dbReference type="GeneID" id="119737527"/>
<dbReference type="Pfam" id="PF00227">
    <property type="entry name" value="Proteasome"/>
    <property type="match status" value="1"/>
</dbReference>
<keyword evidence="5" id="KW-0888">Threonine protease</keyword>
<dbReference type="Proteomes" id="UP000887568">
    <property type="component" value="Unplaced"/>
</dbReference>
<dbReference type="CTD" id="5693"/>
<dbReference type="OrthoDB" id="37597at2759"/>
<keyword evidence="6" id="KW-0378">Hydrolase</keyword>
<dbReference type="EnsemblMetazoa" id="XM_038211954.1">
    <property type="protein sequence ID" value="XP_038067882.1"/>
    <property type="gene ID" value="LOC119737527"/>
</dbReference>
<feature type="active site" description="Nucleophile" evidence="11">
    <location>
        <position position="85"/>
    </location>
</feature>
<comment type="function">
    <text evidence="12">Component of the proteasome, a multicatalytic proteinase complex which is characterized by its ability to cleave peptides with Arg, Phe, Tyr, Leu, and Glu adjacent to the leaving group at neutral or slightly basic pH. The proteasome has an ATP-dependent proteolytic activity.</text>
</comment>
<sequence>MICRKLKKTHTQKVIMALESVCGFNFQRAGLGAKTRHCMDVNFLHDDPLENPKFTVPAVEEPAEFLKNFSGGDGSSPNIEFLHGTTTLGFKFQHGVIIAVDSRATAGNYIASQTVKKVIEINPYLLGTMAGGAADCMFWERVLAERCRIYELRNKERISVAAASKLLANILYNYKGMGLSVGTMICGWDKTGPGLYYVDSDGSRLTHNIFSVGSGSPYAYGVLDSGHRDDLTVKEAYDLGQRAIYHATHRDAYSGGVVNLYHMKETGWEFISQTDTKLLHYQYQDEKKAK</sequence>
<dbReference type="Gene3D" id="3.60.20.10">
    <property type="entry name" value="Glutamine Phosphoribosylpyrophosphate, subunit 1, domain 1"/>
    <property type="match status" value="1"/>
</dbReference>
<keyword evidence="3 12" id="KW-0963">Cytoplasm</keyword>
<evidence type="ECO:0000256" key="11">
    <source>
        <dbReference type="PIRSR" id="PIRSR600243-1"/>
    </source>
</evidence>
<dbReference type="PROSITE" id="PS51476">
    <property type="entry name" value="PROTEASOME_BETA_2"/>
    <property type="match status" value="1"/>
</dbReference>
<keyword evidence="7 12" id="KW-0647">Proteasome</keyword>
<name>A0A914AVU7_PATMI</name>
<dbReference type="InterPro" id="IPR023333">
    <property type="entry name" value="Proteasome_suB-type"/>
</dbReference>
<evidence type="ECO:0000256" key="1">
    <source>
        <dbReference type="ARBA" id="ARBA00001198"/>
    </source>
</evidence>
<dbReference type="InterPro" id="IPR001353">
    <property type="entry name" value="Proteasome_sua/b"/>
</dbReference>
<evidence type="ECO:0000313" key="13">
    <source>
        <dbReference type="EnsemblMetazoa" id="XP_038067882.1"/>
    </source>
</evidence>
<evidence type="ECO:0000256" key="4">
    <source>
        <dbReference type="ARBA" id="ARBA00022670"/>
    </source>
</evidence>
<proteinExistence type="inferred from homology"/>
<comment type="subunit">
    <text evidence="12">Component of the proteasome complex.</text>
</comment>
<dbReference type="GO" id="GO:0004298">
    <property type="term" value="F:threonine-type endopeptidase activity"/>
    <property type="evidence" value="ECO:0007669"/>
    <property type="project" value="UniProtKB-KW"/>
</dbReference>
<dbReference type="CDD" id="cd03761">
    <property type="entry name" value="proteasome_beta_type_5"/>
    <property type="match status" value="1"/>
</dbReference>
<evidence type="ECO:0000256" key="2">
    <source>
        <dbReference type="ARBA" id="ARBA00003802"/>
    </source>
</evidence>
<dbReference type="RefSeq" id="XP_038067882.1">
    <property type="nucleotide sequence ID" value="XM_038211954.1"/>
</dbReference>
<dbReference type="SUPFAM" id="SSF56235">
    <property type="entry name" value="N-terminal nucleophile aminohydrolases (Ntn hydrolases)"/>
    <property type="match status" value="1"/>
</dbReference>
<dbReference type="FunFam" id="3.60.20.10:FF:000030">
    <property type="entry name" value="Proteasome subunit beta"/>
    <property type="match status" value="1"/>
</dbReference>
<dbReference type="InterPro" id="IPR016050">
    <property type="entry name" value="Proteasome_bsu_CS"/>
</dbReference>
<protein>
    <recommendedName>
        <fullName evidence="12">Proteasome subunit beta</fullName>
    </recommendedName>
</protein>
<keyword evidence="9 12" id="KW-0539">Nucleus</keyword>
<dbReference type="InterPro" id="IPR000243">
    <property type="entry name" value="Pept_T1A_subB"/>
</dbReference>
<evidence type="ECO:0000256" key="12">
    <source>
        <dbReference type="RuleBase" id="RU004203"/>
    </source>
</evidence>
<comment type="subcellular location">
    <subcellularLocation>
        <location evidence="12">Cytoplasm</location>
    </subcellularLocation>
    <subcellularLocation>
        <location evidence="12">Nucleus</location>
    </subcellularLocation>
</comment>
<comment type="function">
    <text evidence="2">Component of the 20S core proteasome complex involved in the proteolytic degradation of most intracellular proteins. This complex plays numerous essential roles within the cell by associating with different regulatory particles. Associated with two 19S regulatory particles, forms the 26S proteasome and thus participates in the ATP-dependent degradation of ubiquitinated proteins. The 26S proteasome plays a key role in the maintenance of protein homeostasis by removing misfolded or damaged proteins that could impair cellular functions, and by removing proteins whose functions are no longer required. Associated with the PA200 or PA28, the 20S proteasome mediates ubiquitin-independent protein degradation. This type of proteolysis is required in several pathways including spermatogenesis (20S-PA200 complex) or generation of a subset of MHC class I-presented antigenic peptides (20S-PA28 complex). Within the 20S core complex, PSMB5 displays a chymotrypsin-like activity.</text>
</comment>
<keyword evidence="4" id="KW-0645">Protease</keyword>
<evidence type="ECO:0000256" key="3">
    <source>
        <dbReference type="ARBA" id="ARBA00022490"/>
    </source>
</evidence>
<dbReference type="PANTHER" id="PTHR32194">
    <property type="entry name" value="METALLOPROTEASE TLDD"/>
    <property type="match status" value="1"/>
</dbReference>
<keyword evidence="8" id="KW-0865">Zymogen</keyword>
<dbReference type="AlphaFoldDB" id="A0A914AVU7"/>
<comment type="catalytic activity">
    <reaction evidence="1">
        <text>Cleavage of peptide bonds with very broad specificity.</text>
        <dbReference type="EC" id="3.4.25.1"/>
    </reaction>
</comment>
<evidence type="ECO:0000256" key="5">
    <source>
        <dbReference type="ARBA" id="ARBA00022698"/>
    </source>
</evidence>
<dbReference type="GO" id="GO:0005737">
    <property type="term" value="C:cytoplasm"/>
    <property type="evidence" value="ECO:0007669"/>
    <property type="project" value="UniProtKB-SubCell"/>
</dbReference>
<evidence type="ECO:0000256" key="10">
    <source>
        <dbReference type="ARBA" id="ARBA00046629"/>
    </source>
</evidence>
<accession>A0A914AVU7</accession>
<dbReference type="PRINTS" id="PR00141">
    <property type="entry name" value="PROTEASOME"/>
</dbReference>
<organism evidence="13 14">
    <name type="scientific">Patiria miniata</name>
    <name type="common">Bat star</name>
    <name type="synonym">Asterina miniata</name>
    <dbReference type="NCBI Taxonomy" id="46514"/>
    <lineage>
        <taxon>Eukaryota</taxon>
        <taxon>Metazoa</taxon>
        <taxon>Echinodermata</taxon>
        <taxon>Eleutherozoa</taxon>
        <taxon>Asterozoa</taxon>
        <taxon>Asteroidea</taxon>
        <taxon>Valvatacea</taxon>
        <taxon>Valvatida</taxon>
        <taxon>Asterinidae</taxon>
        <taxon>Patiria</taxon>
    </lineage>
</organism>
<evidence type="ECO:0000256" key="6">
    <source>
        <dbReference type="ARBA" id="ARBA00022801"/>
    </source>
</evidence>
<dbReference type="PROSITE" id="PS00854">
    <property type="entry name" value="PROTEASOME_BETA_1"/>
    <property type="match status" value="1"/>
</dbReference>
<evidence type="ECO:0000256" key="9">
    <source>
        <dbReference type="ARBA" id="ARBA00023242"/>
    </source>
</evidence>
<comment type="subunit">
    <text evidence="10">The 26S proteasome consists of a 20S proteasome core and two 19S regulatory subunits. The 20S proteasome core is a barrel-shaped complex made of 28 subunits that are arranged in four stacked rings. The two outer rings are each formed by seven alpha subunits, and the two inner rings are formed by seven beta subunits. The proteolytic activity is exerted by three beta-subunits PSMB5, PSMB6 and PSMB7. Directly interacts with POMP. Interacts with ABCB1 and TAP1.</text>
</comment>
<dbReference type="GO" id="GO:0051603">
    <property type="term" value="P:proteolysis involved in protein catabolic process"/>
    <property type="evidence" value="ECO:0007669"/>
    <property type="project" value="InterPro"/>
</dbReference>
<evidence type="ECO:0000256" key="7">
    <source>
        <dbReference type="ARBA" id="ARBA00022942"/>
    </source>
</evidence>
<evidence type="ECO:0000313" key="14">
    <source>
        <dbReference type="Proteomes" id="UP000887568"/>
    </source>
</evidence>
<dbReference type="PANTHER" id="PTHR32194:SF3">
    <property type="entry name" value="PROTEASOME SUBUNIT BETA"/>
    <property type="match status" value="1"/>
</dbReference>
<dbReference type="OMA" id="NLGMAMQ"/>
<dbReference type="InterPro" id="IPR029055">
    <property type="entry name" value="Ntn_hydrolases_N"/>
</dbReference>
<comment type="similarity">
    <text evidence="12">Belongs to the peptidase T1B family.</text>
</comment>
<reference evidence="13" key="1">
    <citation type="submission" date="2022-11" db="UniProtKB">
        <authorList>
            <consortium name="EnsemblMetazoa"/>
        </authorList>
    </citation>
    <scope>IDENTIFICATION</scope>
</reference>